<feature type="compositionally biased region" description="Acidic residues" evidence="1">
    <location>
        <begin position="485"/>
        <end position="518"/>
    </location>
</feature>
<evidence type="ECO:0000313" key="2">
    <source>
        <dbReference type="EMBL" id="KIM83401.1"/>
    </source>
</evidence>
<dbReference type="OrthoDB" id="2922289at2759"/>
<reference evidence="2 3" key="1">
    <citation type="submission" date="2014-04" db="EMBL/GenBank/DDBJ databases">
        <authorList>
            <consortium name="DOE Joint Genome Institute"/>
            <person name="Kuo A."/>
            <person name="Tarkka M."/>
            <person name="Buscot F."/>
            <person name="Kohler A."/>
            <person name="Nagy L.G."/>
            <person name="Floudas D."/>
            <person name="Copeland A."/>
            <person name="Barry K.W."/>
            <person name="Cichocki N."/>
            <person name="Veneault-Fourrey C."/>
            <person name="LaButti K."/>
            <person name="Lindquist E.A."/>
            <person name="Lipzen A."/>
            <person name="Lundell T."/>
            <person name="Morin E."/>
            <person name="Murat C."/>
            <person name="Sun H."/>
            <person name="Tunlid A."/>
            <person name="Henrissat B."/>
            <person name="Grigoriev I.V."/>
            <person name="Hibbett D.S."/>
            <person name="Martin F."/>
            <person name="Nordberg H.P."/>
            <person name="Cantor M.N."/>
            <person name="Hua S.X."/>
        </authorList>
    </citation>
    <scope>NUCLEOTIDE SEQUENCE [LARGE SCALE GENOMIC DNA]</scope>
    <source>
        <strain evidence="2 3">F 1598</strain>
    </source>
</reference>
<feature type="compositionally biased region" description="Basic and acidic residues" evidence="1">
    <location>
        <begin position="775"/>
        <end position="791"/>
    </location>
</feature>
<dbReference type="InParanoid" id="A0A0C3FYS5"/>
<dbReference type="HOGENOM" id="CLU_017200_0_0_1"/>
<gene>
    <name evidence="2" type="ORF">PILCRDRAFT_7321</name>
</gene>
<accession>A0A0C3FYS5</accession>
<dbReference type="PANTHER" id="PTHR40788">
    <property type="entry name" value="CLR5 DOMAIN-CONTAINING PROTEIN-RELATED"/>
    <property type="match status" value="1"/>
</dbReference>
<protein>
    <submittedName>
        <fullName evidence="2">Uncharacterized protein</fullName>
    </submittedName>
</protein>
<dbReference type="STRING" id="765440.A0A0C3FYS5"/>
<evidence type="ECO:0000256" key="1">
    <source>
        <dbReference type="SAM" id="MobiDB-lite"/>
    </source>
</evidence>
<organism evidence="2 3">
    <name type="scientific">Piloderma croceum (strain F 1598)</name>
    <dbReference type="NCBI Taxonomy" id="765440"/>
    <lineage>
        <taxon>Eukaryota</taxon>
        <taxon>Fungi</taxon>
        <taxon>Dikarya</taxon>
        <taxon>Basidiomycota</taxon>
        <taxon>Agaricomycotina</taxon>
        <taxon>Agaricomycetes</taxon>
        <taxon>Agaricomycetidae</taxon>
        <taxon>Atheliales</taxon>
        <taxon>Atheliaceae</taxon>
        <taxon>Piloderma</taxon>
    </lineage>
</organism>
<feature type="compositionally biased region" description="Low complexity" evidence="1">
    <location>
        <begin position="701"/>
        <end position="721"/>
    </location>
</feature>
<reference evidence="3" key="2">
    <citation type="submission" date="2015-01" db="EMBL/GenBank/DDBJ databases">
        <title>Evolutionary Origins and Diversification of the Mycorrhizal Mutualists.</title>
        <authorList>
            <consortium name="DOE Joint Genome Institute"/>
            <consortium name="Mycorrhizal Genomics Consortium"/>
            <person name="Kohler A."/>
            <person name="Kuo A."/>
            <person name="Nagy L.G."/>
            <person name="Floudas D."/>
            <person name="Copeland A."/>
            <person name="Barry K.W."/>
            <person name="Cichocki N."/>
            <person name="Veneault-Fourrey C."/>
            <person name="LaButti K."/>
            <person name="Lindquist E.A."/>
            <person name="Lipzen A."/>
            <person name="Lundell T."/>
            <person name="Morin E."/>
            <person name="Murat C."/>
            <person name="Riley R."/>
            <person name="Ohm R."/>
            <person name="Sun H."/>
            <person name="Tunlid A."/>
            <person name="Henrissat B."/>
            <person name="Grigoriev I.V."/>
            <person name="Hibbett D.S."/>
            <person name="Martin F."/>
        </authorList>
    </citation>
    <scope>NUCLEOTIDE SEQUENCE [LARGE SCALE GENOMIC DNA]</scope>
    <source>
        <strain evidence="3">F 1598</strain>
    </source>
</reference>
<feature type="region of interest" description="Disordered" evidence="1">
    <location>
        <begin position="446"/>
        <end position="526"/>
    </location>
</feature>
<proteinExistence type="predicted"/>
<dbReference type="Pfam" id="PF07927">
    <property type="entry name" value="HicA_toxin"/>
    <property type="match status" value="1"/>
</dbReference>
<feature type="region of interest" description="Disordered" evidence="1">
    <location>
        <begin position="568"/>
        <end position="794"/>
    </location>
</feature>
<dbReference type="PANTHER" id="PTHR40788:SF1">
    <property type="entry name" value="IPA PROTEIN"/>
    <property type="match status" value="1"/>
</dbReference>
<feature type="compositionally biased region" description="Pro residues" evidence="1">
    <location>
        <begin position="665"/>
        <end position="700"/>
    </location>
</feature>
<feature type="compositionally biased region" description="Basic residues" evidence="1">
    <location>
        <begin position="639"/>
        <end position="651"/>
    </location>
</feature>
<dbReference type="EMBL" id="KN832991">
    <property type="protein sequence ID" value="KIM83401.1"/>
    <property type="molecule type" value="Genomic_DNA"/>
</dbReference>
<keyword evidence="3" id="KW-1185">Reference proteome</keyword>
<dbReference type="AlphaFoldDB" id="A0A0C3FYS5"/>
<feature type="compositionally biased region" description="Basic and acidic residues" evidence="1">
    <location>
        <begin position="735"/>
        <end position="752"/>
    </location>
</feature>
<sequence>MSAAVKKKPIKASATSASRALVAVGRKDVQVAKNGRKRDSEGRRPTTSKALVLRNGKYGAHGPSELMLASKLSGREKLDLLAEDYTEKSKRAVVPGFKLEECLNIADSQYNAYLDDIANLQDPDLFFNKIAAEVGARTPPKNGKRQPPALNNPSFVASTVSTRIHNAYMLASAWKLVLDTLGELQEDGLGDRTAQADLKKHEDLRSRYLVLYDMVGKLVEIGQNKFSVLATTTPHYAQYFKPVIGSDPDDVETVFDRDALKFACKSFLDSIILELSFPEAPYPKRILYQILHEAVDESPREAKRFPQELWNAVGDLSVTLELQERLERPLLGHGAAAWKDQPREMPEEYEKWVDAQIISEEASKHIANYKDIISPLTKTRIKNVLETMWKCVNLNYKSVSGGEDIDTLWQLDGALDRTPQWHAVYIPTLAEDSDEDEDKGRSRALIVKGKGGKKPGKKLLAIANGPADDSDGSMPDLQSVSDSSASEDDSDSDDDSSNDDDGEDDSDDGYNTDEEDELREMMREAMNAAMENPDFFDPKADPKDFESFNKVAEERKGNPFLKLLGSLRGRVFNSSPKLKTTKKTVPRRGFAAGRPAPPKPTPKATGGKGGMPSLAQAEPKSQKATVEEVEDEDAVPSAGKKKKKKKPKKKKKAEDAASPIAESVSPPPTPVKAHPPPPPVSPTRPSPPKQPPAPKSPPARSPSLRTASTTTLPNMSTTTLPFPLEQTSAQSARSYVKDIDGPKAKVKSRSDHASIFSATSGKEKEKKSGFFSKFSRKDKPAEDQREKKGDMRSWFSKLSKKRNKLMHQLLNTSENDTQGLASMKWDHFVQLMTEMGFKYDPSTAGSSVRFDPPDPKDPPITFHKPHPDSTIHPIMLREFSKRLQKQYGWQESELMKSR</sequence>
<dbReference type="GO" id="GO:0003729">
    <property type="term" value="F:mRNA binding"/>
    <property type="evidence" value="ECO:0007669"/>
    <property type="project" value="InterPro"/>
</dbReference>
<name>A0A0C3FYS5_PILCF</name>
<dbReference type="Proteomes" id="UP000054166">
    <property type="component" value="Unassembled WGS sequence"/>
</dbReference>
<dbReference type="InterPro" id="IPR012933">
    <property type="entry name" value="HicA_mRNA_interferase"/>
</dbReference>
<evidence type="ECO:0000313" key="3">
    <source>
        <dbReference type="Proteomes" id="UP000054166"/>
    </source>
</evidence>